<feature type="non-terminal residue" evidence="5">
    <location>
        <position position="3335"/>
    </location>
</feature>
<feature type="compositionally biased region" description="Polar residues" evidence="3">
    <location>
        <begin position="832"/>
        <end position="845"/>
    </location>
</feature>
<dbReference type="Pfam" id="PF00353">
    <property type="entry name" value="HemolysinCabind"/>
    <property type="match status" value="22"/>
</dbReference>
<dbReference type="Gene3D" id="2.60.40.2810">
    <property type="match status" value="4"/>
</dbReference>
<dbReference type="PANTHER" id="PTHR38340:SF1">
    <property type="entry name" value="S-LAYER PROTEIN"/>
    <property type="match status" value="1"/>
</dbReference>
<dbReference type="EMBL" id="RZUL01000005">
    <property type="protein sequence ID" value="RVT39914.1"/>
    <property type="molecule type" value="Genomic_DNA"/>
</dbReference>
<feature type="region of interest" description="Disordered" evidence="3">
    <location>
        <begin position="824"/>
        <end position="859"/>
    </location>
</feature>
<dbReference type="InterPro" id="IPR018511">
    <property type="entry name" value="Hemolysin-typ_Ca-bd_CS"/>
</dbReference>
<evidence type="ECO:0000256" key="3">
    <source>
        <dbReference type="SAM" id="MobiDB-lite"/>
    </source>
</evidence>
<feature type="region of interest" description="Disordered" evidence="3">
    <location>
        <begin position="1486"/>
        <end position="1506"/>
    </location>
</feature>
<dbReference type="RefSeq" id="WP_127691611.1">
    <property type="nucleotide sequence ID" value="NZ_RZUL01000005.1"/>
</dbReference>
<feature type="domain" description="Cadherin-like" evidence="4">
    <location>
        <begin position="2992"/>
        <end position="3085"/>
    </location>
</feature>
<reference evidence="5 6" key="1">
    <citation type="submission" date="2019-01" db="EMBL/GenBank/DDBJ databases">
        <authorList>
            <person name="Chen W.-M."/>
        </authorList>
    </citation>
    <scope>NUCLEOTIDE SEQUENCE [LARGE SCALE GENOMIC DNA]</scope>
    <source>
        <strain evidence="5 6">TLA-22</strain>
    </source>
</reference>
<feature type="compositionally biased region" description="Low complexity" evidence="3">
    <location>
        <begin position="1171"/>
        <end position="1189"/>
    </location>
</feature>
<dbReference type="NCBIfam" id="TIGR01965">
    <property type="entry name" value="VCBS_repeat"/>
    <property type="match status" value="3"/>
</dbReference>
<proteinExistence type="predicted"/>
<feature type="region of interest" description="Disordered" evidence="3">
    <location>
        <begin position="2013"/>
        <end position="2045"/>
    </location>
</feature>
<feature type="domain" description="Cadherin-like" evidence="4">
    <location>
        <begin position="3279"/>
        <end position="3332"/>
    </location>
</feature>
<dbReference type="NCBIfam" id="NF012211">
    <property type="entry name" value="tand_rpt_95"/>
    <property type="match status" value="11"/>
</dbReference>
<dbReference type="InterPro" id="IPR010221">
    <property type="entry name" value="VCBS_dom"/>
</dbReference>
<dbReference type="SUPFAM" id="SSF51120">
    <property type="entry name" value="beta-Roll"/>
    <property type="match status" value="14"/>
</dbReference>
<dbReference type="InterPro" id="IPR001343">
    <property type="entry name" value="Hemolysn_Ca-bd"/>
</dbReference>
<comment type="subcellular location">
    <subcellularLocation>
        <location evidence="1">Secreted</location>
    </subcellularLocation>
</comment>
<organism evidence="5 6">
    <name type="scientific">Sphingobium algorifonticola</name>
    <dbReference type="NCBI Taxonomy" id="2008318"/>
    <lineage>
        <taxon>Bacteria</taxon>
        <taxon>Pseudomonadati</taxon>
        <taxon>Pseudomonadota</taxon>
        <taxon>Alphaproteobacteria</taxon>
        <taxon>Sphingomonadales</taxon>
        <taxon>Sphingomonadaceae</taxon>
        <taxon>Sphingobium</taxon>
    </lineage>
</organism>
<feature type="compositionally biased region" description="Gly residues" evidence="3">
    <location>
        <begin position="1493"/>
        <end position="1503"/>
    </location>
</feature>
<dbReference type="Proteomes" id="UP000282977">
    <property type="component" value="Unassembled WGS sequence"/>
</dbReference>
<feature type="domain" description="Cadherin-like" evidence="4">
    <location>
        <begin position="2705"/>
        <end position="2798"/>
    </location>
</feature>
<feature type="region of interest" description="Disordered" evidence="3">
    <location>
        <begin position="1167"/>
        <end position="1226"/>
    </location>
</feature>
<feature type="domain" description="Cadherin-like" evidence="4">
    <location>
        <begin position="2509"/>
        <end position="2605"/>
    </location>
</feature>
<evidence type="ECO:0000256" key="1">
    <source>
        <dbReference type="ARBA" id="ARBA00004613"/>
    </source>
</evidence>
<dbReference type="PROSITE" id="PS00330">
    <property type="entry name" value="HEMOLYSIN_CALCIUM"/>
    <property type="match status" value="9"/>
</dbReference>
<dbReference type="InterPro" id="IPR011049">
    <property type="entry name" value="Serralysin-like_metalloprot_C"/>
</dbReference>
<keyword evidence="2" id="KW-0964">Secreted</keyword>
<feature type="region of interest" description="Disordered" evidence="3">
    <location>
        <begin position="556"/>
        <end position="583"/>
    </location>
</feature>
<dbReference type="OrthoDB" id="7586325at2"/>
<dbReference type="Pfam" id="PF17892">
    <property type="entry name" value="Cadherin_5"/>
    <property type="match status" value="5"/>
</dbReference>
<dbReference type="InterPro" id="IPR050557">
    <property type="entry name" value="RTX_toxin/Mannuronan_C5-epim"/>
</dbReference>
<feature type="domain" description="Cadherin-like" evidence="4">
    <location>
        <begin position="2412"/>
        <end position="2505"/>
    </location>
</feature>
<keyword evidence="6" id="KW-1185">Reference proteome</keyword>
<dbReference type="GO" id="GO:0005576">
    <property type="term" value="C:extracellular region"/>
    <property type="evidence" value="ECO:0007669"/>
    <property type="project" value="UniProtKB-SubCell"/>
</dbReference>
<feature type="region of interest" description="Disordered" evidence="3">
    <location>
        <begin position="1432"/>
        <end position="1452"/>
    </location>
</feature>
<feature type="compositionally biased region" description="Gly residues" evidence="3">
    <location>
        <begin position="73"/>
        <end position="86"/>
    </location>
</feature>
<dbReference type="GO" id="GO:0005509">
    <property type="term" value="F:calcium ion binding"/>
    <property type="evidence" value="ECO:0007669"/>
    <property type="project" value="InterPro"/>
</dbReference>
<sequence length="3335" mass="338709">MATINGTPNNDNITGTTLDDVIFGQEGRDTIYGGEGADRIDLGIGDRDGIQYAYGGNGQDTLFGGESRDQLQGDGGNDLLYGGGGNDSLDGGAGNDTVFGGAGEDSFSDSEGANTLDGGDGEDYFEYVSYAAGASTLTGGAGVDRYNVWGYHATPGYATWVADTITDFQAGNGGDILQLGSTINQFVGWDGNSNPFLSGFLRFLTSDLDGDGASDDLALQIDRDGSVGGAGYTTVLRLLNVNVANLTVNNITTGGTYAGWSPTGVGLSYQAPQERDSVAQIVNGSDDPDTIRGSIESETFNGNDGADTLYGEGGNDTLYGGAGDDTYYGGDGNDGLYEFGGSGNDTIYGGGGNDNIYAGTGNDQVFGGDGNDVLYNDAGADQYFGGDGSDTFDMHQSGQADAGDRFTGGAGTDRFEASILYTAVQGGPAPIITDFRPQTGGDRLQITGLNYLTGLGDSNPFLAGYMRLQARDLDGDGTADDVMLQVDLDGGANSWADVVGFLNTTPAQFGAVFAFTGDELFSPTGGGRTNVTAGFGTNNLTGTRDNDTLVGSEVNDTFNGGRGNDSLTGGEGNDSLNGDEGDDLLYGGGGNDTLYDYFGGSEGNDQLYGGDGNDIFYVGGGTNVIDGGAGNDNILLAYGPTTATGINSITAGAGDDEVNYVSYDRTDDRISLGAGNDVVYAYARIYDDAAVVADTIIDFAGGRSGDVVNLNSVTNYFQGYTAGDNPFTTGHLRLLAADADGDGAADDTLLQVDRNGGGNAADFVTIMKFSNILPTAFDGYNFIRSADYFAPNATSGFVTPTGGFGPVSFTGSYFNDTITGGEGNDSLVGNDGNDTLTGNAGSDTLQGGEGNDTIFGGSGNDTIYDQAGNDSVFGGTGNDTIYSYNGTDSIDAGAGNDAVYLQYATATDAGTDTINLGAGDDYIDSVSYNVGEDRITTGAGRDRIDLAADRLTNPARAADIITDFTGGRDGDYVYLNTVLSSLTGYTTSQNPFSTGHFRLIAADSDSDGAVDDVLFQVDRNGGATEAEFVTLLKLENVAIGSLEAANFTRSNTTFFDPSPAVNSAPVAENAFLVLTTNTTATSDTDFGLKRDAYDPDGNTLTAAILTGPSAGTLTLNADNNRFQFVATGVAPGTYTFTYSLTDGTNTINKTGTIQVLANSSSNYDVTGTRDNNSISGNGGVNVLSGQQGNDSLSGGAGTDTLNGGVGDDQLYGGTESDILNGEDGNDYLDGGAGADTAFGGAGDDRFGDSDGANILNGGDGDDTFQDLAYRNGIDTVTGGAGRDVFDVELYYRRYEAATTAVDIITDFQAGPGGDMLFLQGYTNYFDNFDSNSQNPFATGHLQLEQRGADTVLRVDYTGGGDGYVDLIVLQNLTATTLTIDNFGASGTPNNVGPSPTGTGITISGTPFNDNFDGSNDADMLYGDPGGVNDVGGADNINGQGGNDTIFGRDGNDQLSGAGGADTIYGGADNDNFYGGTGIDTLYGDEGDDTLDGGADGDTAYGGAGDDRFNDSQGNNALFGGDGNDTFQDLAYRNGIDTVTGGAGRDTFDVELYYRRYEAATTAVDIITDFQAGPGGDVLYLQGYTNYFDNFDPQRQNPFTSGHLQLEQRGADTVLRVDYTGGGDGFVDLIILSNLQASTLRIDNFRASGTPNSVGPDPLAAGLAITGTAFRDDFDGSNDGDTIFGDPDAAGLLGTGDIINGQWGDDIVEGRAGDDSLTGEAGFDQIFGGLGNDLIYGGNGQDTLDGGADNDTIYGGSDNDTLTGGAGDDYLEGDAGADTLYGGTGNDQFYDYRGNDTMYGGDGDDWFQYAVYAESTSRVLTGGAGSDLYGIYGQYIRYSGVVADVRITDFQTGAGGDVLDMEDLTSMFDGWDGTTNPFSAGFLGLTAVDGDGDGAVDDTRLWFDITGASNGAQRLTLVTMLNTTPSAFTAANFYTNNFGEGAFWEPSGATRTINGSDRPDNNGWFPNLEGSLADDIINGGAGNETIDANRGNDQVFGGSGSDLVYGDLGNDVIDGGEGSDDLRGDAGDDSLTGGEGDDNLYGGQGNDTSYGGAGDDYFDDYQGTNQLFGGDGADRFVNISFDTGVDRYTGGADRDDFDVSPYAWYYGTAGGHTASIITDFAAGAGGDVLDLTGWSTGWFTGWDPATNPFTGGYVRFRVADGDADGVADDIIVEADRDGLASAFSFTTGVILLNVSPANIVRSQVLFQGNRTWSQSGADGLPESLNDAYAVTEDSTLTINAATGVLANDSDPQSNPLTAVLQSGPSNGVLTLNANGSFTYTPNANFTGTDSFTYRATDGVSPGNLATVTIDVDPQNDAPIANANSYNVVAGTTLTVPDGATDILANDIDPDGDPLTALLVAAPVNGTLSLNPNGSFTYTPNVGYIGADSFTYRASDGVAESGIATVSIAVASDNTPPVGVANSYNGTEDTTLTVGVAAGVLANDTDADVGDTLTAALVSGPSNGTLTLNPNGSFTFVPAANFNGTTSFSYRAYDGEAYSAPTTVTIILAGVNDAPVADADGPYAASEDTVLTVAAAQGVLVGDTDVDGDTLSAILTTNAANGSVALNANGGFVYTPNANFTGTDSFQYVARDPSGADSAPRTVQINVAGANDAPVGIVDAYVVSEDAVLTVTAANGVLVNDTDVDGNPLTAALVSGVANGSLSLNANGSFTYTPNTNFNGTDSFTYRANDGTANSASTTVTITVNAVNDAPNANNDSGLSTAYQTALAIPAATLLANDTDVDGQPLTITSVQGATGGTVSLAGGVVTFTPTAGYSGAAGFTYTISDGAGGTDTASVALTVGTPANTPPVGVADSYSVAEDAILNVAAGSGVLANDSDANGNPLSATLVSGTANGSLALNANGSFVYTPNANFNGSDSFTYQLSDGTASVGPVTVTLNVTAVNDAPNANNDSASGNEDSAISGSVLGNDTDIDGVALTTSLLNAPTNGTVVLNANGSFVYTPNANYNGTDSFTYTLSDGAGGSDTATVSLTIAAVNDAPVAVDDSGLSTAYQTALAIPAATLLANDTDVDGNPLTISSVLPVSGGTVSLAGGVVTFTPTAGYSGPASFTYTISDGAGGVDIGQVNLTVGTAANTPPVGVADSYSVAEDAILNVAAGSGVLANDSDANGNPLSATLVSGTANGSLTFNANGSFVYTPNANFNGSDSFTYQLSDGTASVGPVTVTLNVTAVNDAPNANNDSASGNEDSAISGSVLGNDTDIDGVALTTSLLSAPTNGTVVLNANGSFVYTPNANYNGTDSFTYTLSDGAGGSDTATVSLTIAAVNDAPVAVDDSGLSTAYQTALAIPAATLLANDTDVDGQPLTITSVQGATGGTVSLAG</sequence>
<feature type="region of interest" description="Disordered" evidence="3">
    <location>
        <begin position="61"/>
        <end position="86"/>
    </location>
</feature>
<gene>
    <name evidence="5" type="ORF">ENE74_14365</name>
</gene>
<comment type="caution">
    <text evidence="5">The sequence shown here is derived from an EMBL/GenBank/DDBJ whole genome shotgun (WGS) entry which is preliminary data.</text>
</comment>
<dbReference type="Gene3D" id="2.150.10.10">
    <property type="entry name" value="Serralysin-like metalloprotease, C-terminal"/>
    <property type="match status" value="14"/>
</dbReference>
<protein>
    <submittedName>
        <fullName evidence="5">Tandem-95 repeat protein</fullName>
    </submittedName>
</protein>
<dbReference type="InterPro" id="IPR041690">
    <property type="entry name" value="Cadherin_5"/>
</dbReference>
<evidence type="ECO:0000313" key="6">
    <source>
        <dbReference type="Proteomes" id="UP000282977"/>
    </source>
</evidence>
<accession>A0A437J5M0</accession>
<dbReference type="Pfam" id="PF17963">
    <property type="entry name" value="Big_9"/>
    <property type="match status" value="8"/>
</dbReference>
<evidence type="ECO:0000313" key="5">
    <source>
        <dbReference type="EMBL" id="RVT39914.1"/>
    </source>
</evidence>
<evidence type="ECO:0000256" key="2">
    <source>
        <dbReference type="ARBA" id="ARBA00022525"/>
    </source>
</evidence>
<dbReference type="Gene3D" id="2.60.40.3440">
    <property type="match status" value="7"/>
</dbReference>
<evidence type="ECO:0000259" key="4">
    <source>
        <dbReference type="Pfam" id="PF17892"/>
    </source>
</evidence>
<name>A0A437J5M0_9SPHN</name>
<dbReference type="PANTHER" id="PTHR38340">
    <property type="entry name" value="S-LAYER PROTEIN"/>
    <property type="match status" value="1"/>
</dbReference>
<dbReference type="PRINTS" id="PR00313">
    <property type="entry name" value="CABNDNGRPT"/>
</dbReference>